<reference evidence="2" key="1">
    <citation type="journal article" date="2020" name="Fungal Divers.">
        <title>Resolving the Mortierellaceae phylogeny through synthesis of multi-gene phylogenetics and phylogenomics.</title>
        <authorList>
            <person name="Vandepol N."/>
            <person name="Liber J."/>
            <person name="Desiro A."/>
            <person name="Na H."/>
            <person name="Kennedy M."/>
            <person name="Barry K."/>
            <person name="Grigoriev I.V."/>
            <person name="Miller A.N."/>
            <person name="O'Donnell K."/>
            <person name="Stajich J.E."/>
            <person name="Bonito G."/>
        </authorList>
    </citation>
    <scope>NUCLEOTIDE SEQUENCE</scope>
    <source>
        <strain evidence="2">NRRL 2591</strain>
    </source>
</reference>
<proteinExistence type="inferred from homology"/>
<dbReference type="InterPro" id="IPR011990">
    <property type="entry name" value="TPR-like_helical_dom_sf"/>
</dbReference>
<evidence type="ECO:0000313" key="3">
    <source>
        <dbReference type="Proteomes" id="UP000723463"/>
    </source>
</evidence>
<dbReference type="PANTHER" id="PTHR11102:SF160">
    <property type="entry name" value="ERAD-ASSOCIATED E3 UBIQUITIN-PROTEIN LIGASE COMPONENT HRD3"/>
    <property type="match status" value="1"/>
</dbReference>
<gene>
    <name evidence="2" type="ORF">EC957_009153</name>
</gene>
<dbReference type="AlphaFoldDB" id="A0A9P6K8E6"/>
<dbReference type="Pfam" id="PF08238">
    <property type="entry name" value="Sel1"/>
    <property type="match status" value="4"/>
</dbReference>
<dbReference type="Gene3D" id="1.25.40.10">
    <property type="entry name" value="Tetratricopeptide repeat domain"/>
    <property type="match status" value="1"/>
</dbReference>
<dbReference type="PANTHER" id="PTHR11102">
    <property type="entry name" value="SEL-1-LIKE PROTEIN"/>
    <property type="match status" value="1"/>
</dbReference>
<dbReference type="SMART" id="SM00671">
    <property type="entry name" value="SEL1"/>
    <property type="match status" value="3"/>
</dbReference>
<sequence>MTKNPASSLYSLMRLQLSPACPGQARGGLQGGKGGYQQSYLAANGWFLRAAQQEDSTAHSKAAFWYNKAAHNGSAKAQSNLGFLYIKDDGVEKNNKPAMLWLGMAVKQGNASTQFNLGCMYYMGDGAPVNYDKAMAWFSNAAKGGHSLALQACKDIQDERTSPNLSY</sequence>
<dbReference type="InterPro" id="IPR050767">
    <property type="entry name" value="Sel1_AlgK"/>
</dbReference>
<protein>
    <recommendedName>
        <fullName evidence="4">Sel1 repeat family protein</fullName>
    </recommendedName>
</protein>
<comment type="similarity">
    <text evidence="1">Belongs to the sel-1 family.</text>
</comment>
<evidence type="ECO:0000256" key="1">
    <source>
        <dbReference type="ARBA" id="ARBA00038101"/>
    </source>
</evidence>
<organism evidence="2 3">
    <name type="scientific">Mortierella hygrophila</name>
    <dbReference type="NCBI Taxonomy" id="979708"/>
    <lineage>
        <taxon>Eukaryota</taxon>
        <taxon>Fungi</taxon>
        <taxon>Fungi incertae sedis</taxon>
        <taxon>Mucoromycota</taxon>
        <taxon>Mortierellomycotina</taxon>
        <taxon>Mortierellomycetes</taxon>
        <taxon>Mortierellales</taxon>
        <taxon>Mortierellaceae</taxon>
        <taxon>Mortierella</taxon>
    </lineage>
</organism>
<accession>A0A9P6K8E6</accession>
<evidence type="ECO:0008006" key="4">
    <source>
        <dbReference type="Google" id="ProtNLM"/>
    </source>
</evidence>
<keyword evidence="3" id="KW-1185">Reference proteome</keyword>
<dbReference type="Proteomes" id="UP000723463">
    <property type="component" value="Unassembled WGS sequence"/>
</dbReference>
<evidence type="ECO:0000313" key="2">
    <source>
        <dbReference type="EMBL" id="KAF9551269.1"/>
    </source>
</evidence>
<comment type="caution">
    <text evidence="2">The sequence shown here is derived from an EMBL/GenBank/DDBJ whole genome shotgun (WGS) entry which is preliminary data.</text>
</comment>
<dbReference type="SUPFAM" id="SSF81901">
    <property type="entry name" value="HCP-like"/>
    <property type="match status" value="1"/>
</dbReference>
<name>A0A9P6K8E6_9FUNG</name>
<dbReference type="EMBL" id="JAAAXW010000005">
    <property type="protein sequence ID" value="KAF9551269.1"/>
    <property type="molecule type" value="Genomic_DNA"/>
</dbReference>
<dbReference type="InterPro" id="IPR006597">
    <property type="entry name" value="Sel1-like"/>
</dbReference>